<dbReference type="OrthoDB" id="3725747at2"/>
<gene>
    <name evidence="2" type="primary">menC_2</name>
    <name evidence="2" type="ORF">AELLOGFF_04157</name>
</gene>
<dbReference type="InterPro" id="IPR029017">
    <property type="entry name" value="Enolase-like_N"/>
</dbReference>
<dbReference type="Proteomes" id="UP000430146">
    <property type="component" value="Unassembled WGS sequence"/>
</dbReference>
<dbReference type="EMBL" id="CACSIP010000017">
    <property type="protein sequence ID" value="CAA0119603.1"/>
    <property type="molecule type" value="Genomic_DNA"/>
</dbReference>
<evidence type="ECO:0000259" key="1">
    <source>
        <dbReference type="Pfam" id="PF13378"/>
    </source>
</evidence>
<protein>
    <submittedName>
        <fullName evidence="2">O-succinylbenzoate synthase</fullName>
        <ecNumber evidence="2">4.2.1.113</ecNumber>
    </submittedName>
</protein>
<dbReference type="EC" id="4.2.1.113" evidence="2"/>
<organism evidence="2 3">
    <name type="scientific">Mycolicibacterium vanbaalenii</name>
    <name type="common">Mycobacterium vanbaalenii</name>
    <dbReference type="NCBI Taxonomy" id="110539"/>
    <lineage>
        <taxon>Bacteria</taxon>
        <taxon>Bacillati</taxon>
        <taxon>Actinomycetota</taxon>
        <taxon>Actinomycetes</taxon>
        <taxon>Mycobacteriales</taxon>
        <taxon>Mycobacteriaceae</taxon>
        <taxon>Mycolicibacterium</taxon>
    </lineage>
</organism>
<evidence type="ECO:0000313" key="2">
    <source>
        <dbReference type="EMBL" id="CAA0119603.1"/>
    </source>
</evidence>
<dbReference type="GO" id="GO:0043748">
    <property type="term" value="F:O-succinylbenzoate synthase activity"/>
    <property type="evidence" value="ECO:0007669"/>
    <property type="project" value="UniProtKB-EC"/>
</dbReference>
<evidence type="ECO:0000313" key="3">
    <source>
        <dbReference type="Proteomes" id="UP000430146"/>
    </source>
</evidence>
<dbReference type="InterPro" id="IPR029065">
    <property type="entry name" value="Enolase_C-like"/>
</dbReference>
<dbReference type="Pfam" id="PF13378">
    <property type="entry name" value="MR_MLE_C"/>
    <property type="match status" value="1"/>
</dbReference>
<proteinExistence type="predicted"/>
<dbReference type="Gene3D" id="3.30.390.10">
    <property type="entry name" value="Enolase-like, N-terminal domain"/>
    <property type="match status" value="1"/>
</dbReference>
<dbReference type="AlphaFoldDB" id="A0A5S9QNX2"/>
<keyword evidence="2" id="KW-0456">Lyase</keyword>
<name>A0A5S9QNX2_MYCVN</name>
<sequence>MRTLIDFDDAPVFAIPAAGGVREGVLVEGPQGWGEFSPPADSDDALAARWLTAAMEPSTVGWPDAVRGRVPVAAAIPEVDPATAHRLAGAGGCGCARVVVGARRDSRGQDSARVAAARDAQGPGASVRCVVETTDVDEAIATIVHLDTVASGLEMVELSGGSVEFAAAVRRGVDVPIAVDALLLSEAGRVDAADVAVLRCGPLGGVRRAMRRADALGLPCVVNLSALTSIGLAGDVALAAALPDLPFACGPAAVSPADGDVVAEARSLMPVDGCLPAAPMPAAPDPVRLARYAVTDPATIGRWRDLLRRAAAAS</sequence>
<feature type="domain" description="Enolase C-terminal" evidence="1">
    <location>
        <begin position="92"/>
        <end position="275"/>
    </location>
</feature>
<dbReference type="InterPro" id="IPR036849">
    <property type="entry name" value="Enolase-like_C_sf"/>
</dbReference>
<dbReference type="Pfam" id="PF18374">
    <property type="entry name" value="Enolase_like_N"/>
    <property type="match status" value="1"/>
</dbReference>
<reference evidence="2 3" key="1">
    <citation type="submission" date="2019-11" db="EMBL/GenBank/DDBJ databases">
        <authorList>
            <person name="Holert J."/>
        </authorList>
    </citation>
    <scope>NUCLEOTIDE SEQUENCE [LARGE SCALE GENOMIC DNA]</scope>
    <source>
        <strain evidence="2">BC8_1</strain>
    </source>
</reference>
<dbReference type="RefSeq" id="WP_159230774.1">
    <property type="nucleotide sequence ID" value="NZ_CACSIP010000017.1"/>
</dbReference>
<dbReference type="SUPFAM" id="SSF51604">
    <property type="entry name" value="Enolase C-terminal domain-like"/>
    <property type="match status" value="1"/>
</dbReference>
<accession>A0A5S9QNX2</accession>
<keyword evidence="3" id="KW-1185">Reference proteome</keyword>